<feature type="non-terminal residue" evidence="7">
    <location>
        <position position="266"/>
    </location>
</feature>
<keyword evidence="8" id="KW-1185">Reference proteome</keyword>
<evidence type="ECO:0000256" key="5">
    <source>
        <dbReference type="SAM" id="MobiDB-lite"/>
    </source>
</evidence>
<accession>A0A3L5TUD0</accession>
<dbReference type="PROSITE" id="PS50055">
    <property type="entry name" value="TYR_PHOSPHATASE_PTP"/>
    <property type="match status" value="1"/>
</dbReference>
<evidence type="ECO:0000313" key="8">
    <source>
        <dbReference type="Proteomes" id="UP000266721"/>
    </source>
</evidence>
<feature type="domain" description="Tyrosine-protein phosphatase" evidence="6">
    <location>
        <begin position="80"/>
        <end position="239"/>
    </location>
</feature>
<feature type="compositionally biased region" description="Basic and acidic residues" evidence="5">
    <location>
        <begin position="96"/>
        <end position="110"/>
    </location>
</feature>
<gene>
    <name evidence="7" type="ORF">AM593_09905</name>
</gene>
<dbReference type="InterPro" id="IPR000242">
    <property type="entry name" value="PTP_cat"/>
</dbReference>
<dbReference type="PANTHER" id="PTHR19134:SF562">
    <property type="entry name" value="PROTEIN-TYROSINE-PHOSPHATASE"/>
    <property type="match status" value="1"/>
</dbReference>
<evidence type="ECO:0000313" key="7">
    <source>
        <dbReference type="EMBL" id="OPL33147.1"/>
    </source>
</evidence>
<dbReference type="Gene3D" id="3.90.190.10">
    <property type="entry name" value="Protein tyrosine phosphatase superfamily"/>
    <property type="match status" value="1"/>
</dbReference>
<dbReference type="EC" id="3.1.3.48" evidence="2"/>
<keyword evidence="7" id="KW-0675">Receptor</keyword>
<dbReference type="InterPro" id="IPR050348">
    <property type="entry name" value="Protein-Tyr_Phosphatase"/>
</dbReference>
<dbReference type="Proteomes" id="UP000266721">
    <property type="component" value="Unassembled WGS sequence"/>
</dbReference>
<dbReference type="PANTHER" id="PTHR19134">
    <property type="entry name" value="RECEPTOR-TYPE TYROSINE-PROTEIN PHOSPHATASE"/>
    <property type="match status" value="1"/>
</dbReference>
<dbReference type="AlphaFoldDB" id="A0A3L5TUD0"/>
<reference evidence="7 8" key="1">
    <citation type="journal article" date="2016" name="PLoS ONE">
        <title>A First Insight into the Genome of the Filter-Feeder Mussel Mytilus galloprovincialis.</title>
        <authorList>
            <person name="Murgarella M."/>
            <person name="Puiu D."/>
            <person name="Novoa B."/>
            <person name="Figueras A."/>
            <person name="Posada D."/>
            <person name="Canchaya C."/>
        </authorList>
    </citation>
    <scope>NUCLEOTIDE SEQUENCE [LARGE SCALE GENOMIC DNA]</scope>
    <source>
        <tissue evidence="7">Muscle</tissue>
    </source>
</reference>
<keyword evidence="3" id="KW-0378">Hydrolase</keyword>
<feature type="non-terminal residue" evidence="7">
    <location>
        <position position="1"/>
    </location>
</feature>
<evidence type="ECO:0000256" key="4">
    <source>
        <dbReference type="ARBA" id="ARBA00022912"/>
    </source>
</evidence>
<proteinExistence type="inferred from homology"/>
<dbReference type="GO" id="GO:0004725">
    <property type="term" value="F:protein tyrosine phosphatase activity"/>
    <property type="evidence" value="ECO:0007669"/>
    <property type="project" value="UniProtKB-EC"/>
</dbReference>
<dbReference type="SUPFAM" id="SSF52799">
    <property type="entry name" value="(Phosphotyrosine protein) phosphatases II"/>
    <property type="match status" value="1"/>
</dbReference>
<evidence type="ECO:0000256" key="3">
    <source>
        <dbReference type="ARBA" id="ARBA00022801"/>
    </source>
</evidence>
<dbReference type="Pfam" id="PF00102">
    <property type="entry name" value="Y_phosphatase"/>
    <property type="match status" value="2"/>
</dbReference>
<dbReference type="EMBL" id="KV584625">
    <property type="protein sequence ID" value="OPL33147.1"/>
    <property type="molecule type" value="Genomic_DNA"/>
</dbReference>
<organism evidence="7 8">
    <name type="scientific">Mytilus galloprovincialis</name>
    <name type="common">Mediterranean mussel</name>
    <dbReference type="NCBI Taxonomy" id="29158"/>
    <lineage>
        <taxon>Eukaryota</taxon>
        <taxon>Metazoa</taxon>
        <taxon>Spiralia</taxon>
        <taxon>Lophotrochozoa</taxon>
        <taxon>Mollusca</taxon>
        <taxon>Bivalvia</taxon>
        <taxon>Autobranchia</taxon>
        <taxon>Pteriomorphia</taxon>
        <taxon>Mytilida</taxon>
        <taxon>Mytiloidea</taxon>
        <taxon>Mytilidae</taxon>
        <taxon>Mytilinae</taxon>
        <taxon>Mytilus</taxon>
    </lineage>
</organism>
<dbReference type="InterPro" id="IPR029021">
    <property type="entry name" value="Prot-tyrosine_phosphatase-like"/>
</dbReference>
<name>A0A3L5TUD0_MYTGA</name>
<sequence>MPFKGLDDCREISVEKGNSSTTNNLYANGTRPDNIYQNTELKDTANLYSSKEANNTFSEYKIAVSNLPSIARIKRNKDAFKKEYSLLPKGSNFPHSEGEREENRQKNHDHSRVKLEMYDNSTDYINANYIKNYSKDNAYIATQAFNFLTYCPRLSLKRHSVAEKFVQFMLLLKSKNPKVACGFSCTFCLKKICYITFVCFLFYTSVGPKKITLSDFWQMIWQENVDTIVMVTKLMEGEKVKIDTTLMKMRASSFTIIFRKSQSNQF</sequence>
<protein>
    <recommendedName>
        <fullName evidence="2">protein-tyrosine-phosphatase</fullName>
        <ecNumber evidence="2">3.1.3.48</ecNumber>
    </recommendedName>
</protein>
<comment type="caution">
    <text evidence="7">The sequence shown here is derived from an EMBL/GenBank/DDBJ whole genome shotgun (WGS) entry which is preliminary data.</text>
</comment>
<comment type="similarity">
    <text evidence="1">Belongs to the protein-tyrosine phosphatase family.</text>
</comment>
<keyword evidence="4" id="KW-0904">Protein phosphatase</keyword>
<feature type="region of interest" description="Disordered" evidence="5">
    <location>
        <begin position="90"/>
        <end position="110"/>
    </location>
</feature>
<evidence type="ECO:0000256" key="2">
    <source>
        <dbReference type="ARBA" id="ARBA00013064"/>
    </source>
</evidence>
<evidence type="ECO:0000256" key="1">
    <source>
        <dbReference type="ARBA" id="ARBA00009580"/>
    </source>
</evidence>
<dbReference type="PRINTS" id="PR00700">
    <property type="entry name" value="PRTYPHPHTASE"/>
</dbReference>
<evidence type="ECO:0000259" key="6">
    <source>
        <dbReference type="PROSITE" id="PS50055"/>
    </source>
</evidence>